<keyword evidence="2" id="KW-1185">Reference proteome</keyword>
<evidence type="ECO:0000313" key="2">
    <source>
        <dbReference type="Proteomes" id="UP001589532"/>
    </source>
</evidence>
<dbReference type="EMBL" id="JBHMBW010000016">
    <property type="protein sequence ID" value="MFB9625386.1"/>
    <property type="molecule type" value="Genomic_DNA"/>
</dbReference>
<gene>
    <name evidence="1" type="ORF">ACFFSA_20045</name>
</gene>
<organism evidence="1 2">
    <name type="scientific">Nonomuraea helvata</name>
    <dbReference type="NCBI Taxonomy" id="37484"/>
    <lineage>
        <taxon>Bacteria</taxon>
        <taxon>Bacillati</taxon>
        <taxon>Actinomycetota</taxon>
        <taxon>Actinomycetes</taxon>
        <taxon>Streptosporangiales</taxon>
        <taxon>Streptosporangiaceae</taxon>
        <taxon>Nonomuraea</taxon>
    </lineage>
</organism>
<dbReference type="Proteomes" id="UP001589532">
    <property type="component" value="Unassembled WGS sequence"/>
</dbReference>
<proteinExistence type="predicted"/>
<comment type="caution">
    <text evidence="1">The sequence shown here is derived from an EMBL/GenBank/DDBJ whole genome shotgun (WGS) entry which is preliminary data.</text>
</comment>
<accession>A0ABV5S136</accession>
<evidence type="ECO:0000313" key="1">
    <source>
        <dbReference type="EMBL" id="MFB9625386.1"/>
    </source>
</evidence>
<name>A0ABV5S136_9ACTN</name>
<sequence length="312" mass="33361">MKLATAPVRPLIAVGAGLAAVGTAALLGLPSVAKAPETRLAAAASAPPEGAYWHTRVLTQRTGPRQMGSGANRYWVVEQDLSEEWTAPDGKAWFGYRKAGAYPKSAADRKAWRRDGSPAKWTRTADGQVVKLSTEPDKGHVGPVRGNDDKFFLAGQKLTYEEVQRLPADPNALKSWLSEAARVSRVKQNNVDQYITGALPGMLNQLPAPKNVRAAAYQLLLTMPSVRSQGETKDSMGRAGAALSIDHPKADQKNGLTIKEETEMIVDTGTMLLLSEGRTTAITGKLSLNETSTQIVLEAGWTNTAPAVPALP</sequence>
<protein>
    <submittedName>
        <fullName evidence="1">Uncharacterized protein</fullName>
    </submittedName>
</protein>
<dbReference type="RefSeq" id="WP_344987827.1">
    <property type="nucleotide sequence ID" value="NZ_BAAAXV010000002.1"/>
</dbReference>
<reference evidence="1 2" key="1">
    <citation type="submission" date="2024-09" db="EMBL/GenBank/DDBJ databases">
        <authorList>
            <person name="Sun Q."/>
            <person name="Mori K."/>
        </authorList>
    </citation>
    <scope>NUCLEOTIDE SEQUENCE [LARGE SCALE GENOMIC DNA]</scope>
    <source>
        <strain evidence="1 2">JCM 3143</strain>
    </source>
</reference>